<evidence type="ECO:0000313" key="3">
    <source>
        <dbReference type="Proteomes" id="UP000554726"/>
    </source>
</evidence>
<dbReference type="PANTHER" id="PTHR43685:SF11">
    <property type="entry name" value="GLYCOSYLTRANSFERASE TAGX-RELATED"/>
    <property type="match status" value="1"/>
</dbReference>
<dbReference type="InterPro" id="IPR050834">
    <property type="entry name" value="Glycosyltransf_2"/>
</dbReference>
<proteinExistence type="predicted"/>
<dbReference type="SUPFAM" id="SSF53448">
    <property type="entry name" value="Nucleotide-diphospho-sugar transferases"/>
    <property type="match status" value="1"/>
</dbReference>
<reference evidence="2 3" key="1">
    <citation type="submission" date="2020-08" db="EMBL/GenBank/DDBJ databases">
        <title>Studying the diversity of plant-associated saprophytic bacteria and their role in host health and plant-pathogen interactions.</title>
        <authorList>
            <person name="Potnis N."/>
        </authorList>
    </citation>
    <scope>NUCLEOTIDE SEQUENCE [LARGE SCALE GENOMIC DNA]</scope>
    <source>
        <strain evidence="2 3">F16</strain>
    </source>
</reference>
<dbReference type="PANTHER" id="PTHR43685">
    <property type="entry name" value="GLYCOSYLTRANSFERASE"/>
    <property type="match status" value="1"/>
</dbReference>
<name>A0ABR6JQF3_9XANT</name>
<dbReference type="InterPro" id="IPR029044">
    <property type="entry name" value="Nucleotide-diphossugar_trans"/>
</dbReference>
<dbReference type="Pfam" id="PF00535">
    <property type="entry name" value="Glycos_transf_2"/>
    <property type="match status" value="1"/>
</dbReference>
<comment type="caution">
    <text evidence="2">The sequence shown here is derived from an EMBL/GenBank/DDBJ whole genome shotgun (WGS) entry which is preliminary data.</text>
</comment>
<dbReference type="Proteomes" id="UP000554726">
    <property type="component" value="Unassembled WGS sequence"/>
</dbReference>
<dbReference type="InterPro" id="IPR001173">
    <property type="entry name" value="Glyco_trans_2-like"/>
</dbReference>
<sequence>MSERMPLSERAHWPLVSVLIPAFNHARFVQRCLDSVLEEPYPCKEIVIIDDGSSDATAEKIGEWVAQHGHRLPVQFVQRENRGVAATLNELALRANGDYLRLGASDDYLLAGGLDVQVHYLRAHPQKLAVIGDACVVDQHGQRLHDSAMRDLHGVDVDLYRSGPGIRRAVIRHWAVSGAVALLRRSAFDARSGWDESLRIEDWDFFLRLAARDALGFVDMQVCAYRLHGSNLSKTVDVRARIANLSESRQVALRCAKLFDEESDRTLLRAQSRYIAAKVAYLQRRPLALAGHLLAYAWLSLPARWRPRHAARATEPV</sequence>
<protein>
    <submittedName>
        <fullName evidence="2">Glycosyltransferase involved in cell wall biosynthesis</fullName>
    </submittedName>
</protein>
<organism evidence="2 3">
    <name type="scientific">Xanthomonas cannabis</name>
    <dbReference type="NCBI Taxonomy" id="1885674"/>
    <lineage>
        <taxon>Bacteria</taxon>
        <taxon>Pseudomonadati</taxon>
        <taxon>Pseudomonadota</taxon>
        <taxon>Gammaproteobacteria</taxon>
        <taxon>Lysobacterales</taxon>
        <taxon>Lysobacteraceae</taxon>
        <taxon>Xanthomonas</taxon>
    </lineage>
</organism>
<keyword evidence="3" id="KW-1185">Reference proteome</keyword>
<evidence type="ECO:0000259" key="1">
    <source>
        <dbReference type="Pfam" id="PF00535"/>
    </source>
</evidence>
<dbReference type="EMBL" id="JACHNS010000009">
    <property type="protein sequence ID" value="MBB4595042.1"/>
    <property type="molecule type" value="Genomic_DNA"/>
</dbReference>
<evidence type="ECO:0000313" key="2">
    <source>
        <dbReference type="EMBL" id="MBB4595042.1"/>
    </source>
</evidence>
<dbReference type="Gene3D" id="3.90.550.10">
    <property type="entry name" value="Spore Coat Polysaccharide Biosynthesis Protein SpsA, Chain A"/>
    <property type="match status" value="1"/>
</dbReference>
<gene>
    <name evidence="2" type="ORF">FHR60_003749</name>
</gene>
<feature type="domain" description="Glycosyltransferase 2-like" evidence="1">
    <location>
        <begin position="17"/>
        <end position="130"/>
    </location>
</feature>
<accession>A0ABR6JQF3</accession>